<dbReference type="EMBL" id="CATOUU010000627">
    <property type="protein sequence ID" value="CAI9935984.1"/>
    <property type="molecule type" value="Genomic_DNA"/>
</dbReference>
<accession>A0AA86PBP4</accession>
<comment type="caution">
    <text evidence="1">The sequence shown here is derived from an EMBL/GenBank/DDBJ whole genome shotgun (WGS) entry which is preliminary data.</text>
</comment>
<protein>
    <submittedName>
        <fullName evidence="2">Hypothetical_protein</fullName>
    </submittedName>
</protein>
<organism evidence="1">
    <name type="scientific">Hexamita inflata</name>
    <dbReference type="NCBI Taxonomy" id="28002"/>
    <lineage>
        <taxon>Eukaryota</taxon>
        <taxon>Metamonada</taxon>
        <taxon>Diplomonadida</taxon>
        <taxon>Hexamitidae</taxon>
        <taxon>Hexamitinae</taxon>
        <taxon>Hexamita</taxon>
    </lineage>
</organism>
<dbReference type="EMBL" id="CAXDID020000132">
    <property type="protein sequence ID" value="CAL6035986.1"/>
    <property type="molecule type" value="Genomic_DNA"/>
</dbReference>
<gene>
    <name evidence="1" type="ORF">HINF_LOCUS23629</name>
    <name evidence="2" type="ORF">HINF_LOCUS36196</name>
</gene>
<dbReference type="AlphaFoldDB" id="A0AA86PBP4"/>
<evidence type="ECO:0000313" key="3">
    <source>
        <dbReference type="Proteomes" id="UP001642409"/>
    </source>
</evidence>
<name>A0AA86PBP4_9EUKA</name>
<sequence length="210" mass="24415">MLVTINFYKYTIIINYVYQLLYLYIRETHVSKRLVTVQFLKSILAGKHKLQFKFSYQNNVDRIQISLDLITHRLSVCNRIFSHSETNRNLGSSPLKQKIPFLRLQSGKLAKIAVSPLTSSKSNSLCFAKWQTFLNSFTSASELTEKIHSSVYELKVQCKRTDYLSQCSDRNQDVLDSLEHNEQYLAHACLVRSRQQTKTKLSNNVLKDKQ</sequence>
<evidence type="ECO:0000313" key="2">
    <source>
        <dbReference type="EMBL" id="CAL6035986.1"/>
    </source>
</evidence>
<dbReference type="Proteomes" id="UP001642409">
    <property type="component" value="Unassembled WGS sequence"/>
</dbReference>
<keyword evidence="3" id="KW-1185">Reference proteome</keyword>
<proteinExistence type="predicted"/>
<reference evidence="2 3" key="2">
    <citation type="submission" date="2024-07" db="EMBL/GenBank/DDBJ databases">
        <authorList>
            <person name="Akdeniz Z."/>
        </authorList>
    </citation>
    <scope>NUCLEOTIDE SEQUENCE [LARGE SCALE GENOMIC DNA]</scope>
</reference>
<reference evidence="1" key="1">
    <citation type="submission" date="2023-06" db="EMBL/GenBank/DDBJ databases">
        <authorList>
            <person name="Kurt Z."/>
        </authorList>
    </citation>
    <scope>NUCLEOTIDE SEQUENCE</scope>
</reference>
<evidence type="ECO:0000313" key="1">
    <source>
        <dbReference type="EMBL" id="CAI9935984.1"/>
    </source>
</evidence>